<organism evidence="7 8">
    <name type="scientific">Corynebacterium alimapuense</name>
    <dbReference type="NCBI Taxonomy" id="1576874"/>
    <lineage>
        <taxon>Bacteria</taxon>
        <taxon>Bacillati</taxon>
        <taxon>Actinomycetota</taxon>
        <taxon>Actinomycetes</taxon>
        <taxon>Mycobacteriales</taxon>
        <taxon>Corynebacteriaceae</taxon>
        <taxon>Corynebacterium</taxon>
    </lineage>
</organism>
<dbReference type="Pfam" id="PF03631">
    <property type="entry name" value="Virul_fac_BrkB"/>
    <property type="match status" value="1"/>
</dbReference>
<dbReference type="InterPro" id="IPR017039">
    <property type="entry name" value="Virul_fac_BrkB"/>
</dbReference>
<dbReference type="GO" id="GO:0005886">
    <property type="term" value="C:plasma membrane"/>
    <property type="evidence" value="ECO:0007669"/>
    <property type="project" value="UniProtKB-SubCell"/>
</dbReference>
<dbReference type="Proteomes" id="UP000266975">
    <property type="component" value="Unassembled WGS sequence"/>
</dbReference>
<proteinExistence type="predicted"/>
<dbReference type="EMBL" id="PTJO01000006">
    <property type="protein sequence ID" value="RNE48206.1"/>
    <property type="molecule type" value="Genomic_DNA"/>
</dbReference>
<dbReference type="PANTHER" id="PTHR30213">
    <property type="entry name" value="INNER MEMBRANE PROTEIN YHJD"/>
    <property type="match status" value="1"/>
</dbReference>
<gene>
    <name evidence="7" type="ORF">C5L39_10090</name>
</gene>
<feature type="transmembrane region" description="Helical" evidence="6">
    <location>
        <begin position="198"/>
        <end position="222"/>
    </location>
</feature>
<feature type="transmembrane region" description="Helical" evidence="6">
    <location>
        <begin position="105"/>
        <end position="127"/>
    </location>
</feature>
<evidence type="ECO:0000256" key="3">
    <source>
        <dbReference type="ARBA" id="ARBA00022692"/>
    </source>
</evidence>
<keyword evidence="2" id="KW-1003">Cell membrane</keyword>
<keyword evidence="5 6" id="KW-0472">Membrane</keyword>
<keyword evidence="4 6" id="KW-1133">Transmembrane helix</keyword>
<comment type="subcellular location">
    <subcellularLocation>
        <location evidence="1">Cell membrane</location>
        <topology evidence="1">Multi-pass membrane protein</topology>
    </subcellularLocation>
</comment>
<evidence type="ECO:0000313" key="7">
    <source>
        <dbReference type="EMBL" id="RNE48206.1"/>
    </source>
</evidence>
<evidence type="ECO:0008006" key="9">
    <source>
        <dbReference type="Google" id="ProtNLM"/>
    </source>
</evidence>
<feature type="transmembrane region" description="Helical" evidence="6">
    <location>
        <begin position="166"/>
        <end position="186"/>
    </location>
</feature>
<dbReference type="PANTHER" id="PTHR30213:SF0">
    <property type="entry name" value="UPF0761 MEMBRANE PROTEIN YIHY"/>
    <property type="match status" value="1"/>
</dbReference>
<reference evidence="7 8" key="1">
    <citation type="submission" date="2018-02" db="EMBL/GenBank/DDBJ databases">
        <title>Corynebacterium alimpuense sp. nov., a marine obligate actinomycete isolated from sediments of Valparaiso bay, Chile.</title>
        <authorList>
            <person name="Claverias F."/>
            <person name="Gonzales-Siles L."/>
            <person name="Salva-Serra F."/>
            <person name="Inganaes E."/>
            <person name="Molin K."/>
            <person name="Cumsille A."/>
            <person name="Undabarrena A."/>
            <person name="Couve E."/>
            <person name="Moore E.R.B."/>
            <person name="Gomila M."/>
            <person name="Camara B."/>
        </authorList>
    </citation>
    <scope>NUCLEOTIDE SEQUENCE [LARGE SCALE GENOMIC DNA]</scope>
    <source>
        <strain evidence="7 8">CCUG 69366</strain>
    </source>
</reference>
<protein>
    <recommendedName>
        <fullName evidence="9">YihY/virulence factor BrkB family protein</fullName>
    </recommendedName>
</protein>
<feature type="transmembrane region" description="Helical" evidence="6">
    <location>
        <begin position="7"/>
        <end position="26"/>
    </location>
</feature>
<name>A0A3M8K4T9_9CORY</name>
<evidence type="ECO:0000256" key="6">
    <source>
        <dbReference type="SAM" id="Phobius"/>
    </source>
</evidence>
<evidence type="ECO:0000256" key="4">
    <source>
        <dbReference type="ARBA" id="ARBA00022989"/>
    </source>
</evidence>
<sequence>MLTYYTVLSFAPTLLAVYSIATLFLANNAELVSSLVDEFITTYIPDEFQGLVTDIVTAVIGSAAGGVVGLIAGALTALWSASAYVRAFSRCANSIYGQPEGRGLIWTWGTMLVTTVVLVVGLVLLAASVAMNESVVSAVFAPVADPLGLTDTLNYLLKVFLPVWGWIQWPVILGLAIALIAVLYYYTPNVRLPKFRWFSPGSLVALAGVALVVTGFYLYLLFFTALSSYGAIGTLLALMFTLWGANISLLLGVTVNAEMERTRQLKEGTAAESQIHLPLRGTTGALRKKATWRQIEARGRQLRQEATSAAESD</sequence>
<dbReference type="AlphaFoldDB" id="A0A3M8K4T9"/>
<dbReference type="PIRSF" id="PIRSF035875">
    <property type="entry name" value="RNase_BN"/>
    <property type="match status" value="1"/>
</dbReference>
<keyword evidence="8" id="KW-1185">Reference proteome</keyword>
<keyword evidence="3 6" id="KW-0812">Transmembrane</keyword>
<evidence type="ECO:0000256" key="2">
    <source>
        <dbReference type="ARBA" id="ARBA00022475"/>
    </source>
</evidence>
<evidence type="ECO:0000256" key="5">
    <source>
        <dbReference type="ARBA" id="ARBA00023136"/>
    </source>
</evidence>
<feature type="transmembrane region" description="Helical" evidence="6">
    <location>
        <begin position="55"/>
        <end position="85"/>
    </location>
</feature>
<feature type="transmembrane region" description="Helical" evidence="6">
    <location>
        <begin position="228"/>
        <end position="253"/>
    </location>
</feature>
<accession>A0A3M8K4T9</accession>
<comment type="caution">
    <text evidence="7">The sequence shown here is derived from an EMBL/GenBank/DDBJ whole genome shotgun (WGS) entry which is preliminary data.</text>
</comment>
<evidence type="ECO:0000313" key="8">
    <source>
        <dbReference type="Proteomes" id="UP000266975"/>
    </source>
</evidence>
<evidence type="ECO:0000256" key="1">
    <source>
        <dbReference type="ARBA" id="ARBA00004651"/>
    </source>
</evidence>